<gene>
    <name evidence="11" type="ORF">AVEN_130573_1</name>
    <name evidence="8" type="ORF">AVEN_241740_1</name>
    <name evidence="9" type="ORF">AVEN_60924_1</name>
    <name evidence="10" type="ORF">AVEN_89706_1</name>
</gene>
<evidence type="ECO:0000313" key="9">
    <source>
        <dbReference type="EMBL" id="GBL81759.1"/>
    </source>
</evidence>
<evidence type="ECO:0000313" key="8">
    <source>
        <dbReference type="EMBL" id="GBL81698.1"/>
    </source>
</evidence>
<feature type="transmembrane region" description="Helical" evidence="7">
    <location>
        <begin position="133"/>
        <end position="155"/>
    </location>
</feature>
<evidence type="ECO:0008006" key="13">
    <source>
        <dbReference type="Google" id="ProtNLM"/>
    </source>
</evidence>
<dbReference type="InterPro" id="IPR013604">
    <property type="entry name" value="7TM_chemorcpt"/>
</dbReference>
<feature type="transmembrane region" description="Helical" evidence="7">
    <location>
        <begin position="101"/>
        <end position="121"/>
    </location>
</feature>
<dbReference type="AlphaFoldDB" id="A0A4Y2APK7"/>
<keyword evidence="6" id="KW-0675">Receptor</keyword>
<keyword evidence="2" id="KW-1003">Cell membrane</keyword>
<evidence type="ECO:0000313" key="11">
    <source>
        <dbReference type="EMBL" id="GBL81804.1"/>
    </source>
</evidence>
<evidence type="ECO:0000256" key="3">
    <source>
        <dbReference type="ARBA" id="ARBA00022692"/>
    </source>
</evidence>
<reference evidence="8 12" key="1">
    <citation type="journal article" date="2019" name="Sci. Rep.">
        <title>Orb-weaving spider Araneus ventricosus genome elucidates the spidroin gene catalogue.</title>
        <authorList>
            <person name="Kono N."/>
            <person name="Nakamura H."/>
            <person name="Ohtoshi R."/>
            <person name="Moran D.A.P."/>
            <person name="Shinohara A."/>
            <person name="Yoshida Y."/>
            <person name="Fujiwara M."/>
            <person name="Mori M."/>
            <person name="Tomita M."/>
            <person name="Arakawa K."/>
        </authorList>
    </citation>
    <scope>NUCLEOTIDE SEQUENCE [LARGE SCALE GENOMIC DNA]</scope>
</reference>
<dbReference type="PANTHER" id="PTHR21421">
    <property type="entry name" value="GUSTATORY RECEPTOR"/>
    <property type="match status" value="1"/>
</dbReference>
<evidence type="ECO:0000313" key="12">
    <source>
        <dbReference type="Proteomes" id="UP000499080"/>
    </source>
</evidence>
<keyword evidence="4 7" id="KW-1133">Transmembrane helix</keyword>
<dbReference type="EMBL" id="BGPR01157175">
    <property type="protein sequence ID" value="GBL81777.1"/>
    <property type="molecule type" value="Genomic_DNA"/>
</dbReference>
<keyword evidence="5 7" id="KW-0472">Membrane</keyword>
<protein>
    <recommendedName>
        <fullName evidence="13">Gustatory receptor</fullName>
    </recommendedName>
</protein>
<dbReference type="GO" id="GO:0051606">
    <property type="term" value="P:detection of stimulus"/>
    <property type="evidence" value="ECO:0007669"/>
    <property type="project" value="UniProtKB-ARBA"/>
</dbReference>
<dbReference type="EMBL" id="BGPR01157180">
    <property type="protein sequence ID" value="GBL81804.1"/>
    <property type="molecule type" value="Genomic_DNA"/>
</dbReference>
<keyword evidence="3 7" id="KW-0812">Transmembrane</keyword>
<dbReference type="Proteomes" id="UP000499080">
    <property type="component" value="Unassembled WGS sequence"/>
</dbReference>
<dbReference type="GO" id="GO:0050909">
    <property type="term" value="P:sensory perception of taste"/>
    <property type="evidence" value="ECO:0007669"/>
    <property type="project" value="InterPro"/>
</dbReference>
<dbReference type="Pfam" id="PF08395">
    <property type="entry name" value="7tm_7"/>
    <property type="match status" value="1"/>
</dbReference>
<dbReference type="GO" id="GO:0005886">
    <property type="term" value="C:plasma membrane"/>
    <property type="evidence" value="ECO:0007669"/>
    <property type="project" value="UniProtKB-SubCell"/>
</dbReference>
<keyword evidence="12" id="KW-1185">Reference proteome</keyword>
<accession>A0A4Y2APK7</accession>
<evidence type="ECO:0000256" key="7">
    <source>
        <dbReference type="SAM" id="Phobius"/>
    </source>
</evidence>
<name>A0A4Y2APK7_ARAVE</name>
<dbReference type="PANTHER" id="PTHR21421:SF29">
    <property type="entry name" value="GUSTATORY RECEPTOR 5A FOR TREHALOSE-RELATED"/>
    <property type="match status" value="1"/>
</dbReference>
<proteinExistence type="predicted"/>
<evidence type="ECO:0000256" key="1">
    <source>
        <dbReference type="ARBA" id="ARBA00004651"/>
    </source>
</evidence>
<sequence length="234" mass="27206">AVLLFNNFENRTLYKSYKCALLKEISRSAYQKATVSFLWQLLDQHIYWNIHYAVAVLYCFSCKQISSAIHVLCSKLNSDPQWLWLQYRTLRKCLKETEERYSFLIFIFIARSCIEFFRILTFLLSRTAIVLDAAFTVVAALYACVILLLFVVVVLSASTLLSDYQQLCEVLMELPRNMYHPDTDAEASRLILKVLDDKENVTLTGWGLFHLNRKFFLTTAATLVSYGVILHQFH</sequence>
<evidence type="ECO:0000313" key="10">
    <source>
        <dbReference type="EMBL" id="GBL81777.1"/>
    </source>
</evidence>
<dbReference type="EMBL" id="BGPR01157157">
    <property type="protein sequence ID" value="GBL81698.1"/>
    <property type="molecule type" value="Genomic_DNA"/>
</dbReference>
<feature type="non-terminal residue" evidence="8">
    <location>
        <position position="1"/>
    </location>
</feature>
<dbReference type="OrthoDB" id="6436746at2759"/>
<evidence type="ECO:0000256" key="4">
    <source>
        <dbReference type="ARBA" id="ARBA00022989"/>
    </source>
</evidence>
<dbReference type="GO" id="GO:0038023">
    <property type="term" value="F:signaling receptor activity"/>
    <property type="evidence" value="ECO:0007669"/>
    <property type="project" value="UniProtKB-ARBA"/>
</dbReference>
<comment type="subcellular location">
    <subcellularLocation>
        <location evidence="1">Cell membrane</location>
        <topology evidence="1">Multi-pass membrane protein</topology>
    </subcellularLocation>
</comment>
<organism evidence="8 12">
    <name type="scientific">Araneus ventricosus</name>
    <name type="common">Orbweaver spider</name>
    <name type="synonym">Epeira ventricosa</name>
    <dbReference type="NCBI Taxonomy" id="182803"/>
    <lineage>
        <taxon>Eukaryota</taxon>
        <taxon>Metazoa</taxon>
        <taxon>Ecdysozoa</taxon>
        <taxon>Arthropoda</taxon>
        <taxon>Chelicerata</taxon>
        <taxon>Arachnida</taxon>
        <taxon>Araneae</taxon>
        <taxon>Araneomorphae</taxon>
        <taxon>Entelegynae</taxon>
        <taxon>Araneoidea</taxon>
        <taxon>Araneidae</taxon>
        <taxon>Araneus</taxon>
    </lineage>
</organism>
<dbReference type="EMBL" id="BGPR01157171">
    <property type="protein sequence ID" value="GBL81759.1"/>
    <property type="molecule type" value="Genomic_DNA"/>
</dbReference>
<evidence type="ECO:0000256" key="6">
    <source>
        <dbReference type="ARBA" id="ARBA00023170"/>
    </source>
</evidence>
<evidence type="ECO:0000256" key="2">
    <source>
        <dbReference type="ARBA" id="ARBA00022475"/>
    </source>
</evidence>
<evidence type="ECO:0000256" key="5">
    <source>
        <dbReference type="ARBA" id="ARBA00023136"/>
    </source>
</evidence>
<comment type="caution">
    <text evidence="8">The sequence shown here is derived from an EMBL/GenBank/DDBJ whole genome shotgun (WGS) entry which is preliminary data.</text>
</comment>